<feature type="domain" description="RRM" evidence="13">
    <location>
        <begin position="308"/>
        <end position="386"/>
    </location>
</feature>
<dbReference type="Proteomes" id="UP000232323">
    <property type="component" value="Unassembled WGS sequence"/>
</dbReference>
<evidence type="ECO:0000259" key="13">
    <source>
        <dbReference type="PROSITE" id="PS50102"/>
    </source>
</evidence>
<dbReference type="GO" id="GO:0005737">
    <property type="term" value="C:cytoplasm"/>
    <property type="evidence" value="ECO:0007669"/>
    <property type="project" value="UniProtKB-SubCell"/>
</dbReference>
<feature type="compositionally biased region" description="Gly residues" evidence="12">
    <location>
        <begin position="460"/>
        <end position="483"/>
    </location>
</feature>
<dbReference type="SMART" id="SM00360">
    <property type="entry name" value="RRM"/>
    <property type="match status" value="4"/>
</dbReference>
<keyword evidence="6" id="KW-0810">Translation regulation</keyword>
<dbReference type="CDD" id="cd12381">
    <property type="entry name" value="RRM4_I_PABPs"/>
    <property type="match status" value="1"/>
</dbReference>
<dbReference type="CDD" id="cd12380">
    <property type="entry name" value="RRM3_I_PABPs"/>
    <property type="match status" value="1"/>
</dbReference>
<feature type="domain" description="RRM" evidence="13">
    <location>
        <begin position="205"/>
        <end position="282"/>
    </location>
</feature>
<feature type="domain" description="RRM" evidence="13">
    <location>
        <begin position="25"/>
        <end position="106"/>
    </location>
</feature>
<dbReference type="SMART" id="SM00517">
    <property type="entry name" value="PolyA"/>
    <property type="match status" value="1"/>
</dbReference>
<feature type="compositionally biased region" description="Gly residues" evidence="12">
    <location>
        <begin position="493"/>
        <end position="509"/>
    </location>
</feature>
<accession>A0A250XPQ7</accession>
<evidence type="ECO:0000256" key="9">
    <source>
        <dbReference type="ARBA" id="ARBA00054110"/>
    </source>
</evidence>
<comment type="similarity">
    <text evidence="3 11">Belongs to the polyadenylate-binding protein type-1 family.</text>
</comment>
<dbReference type="STRING" id="1157962.A0A250XPQ7"/>
<dbReference type="FunFam" id="3.30.70.330:FF:000003">
    <property type="entry name" value="Polyadenylate-binding protein"/>
    <property type="match status" value="1"/>
</dbReference>
<evidence type="ECO:0000313" key="16">
    <source>
        <dbReference type="Proteomes" id="UP000232323"/>
    </source>
</evidence>
<dbReference type="AlphaFoldDB" id="A0A250XPQ7"/>
<organism evidence="15 16">
    <name type="scientific">Chlamydomonas eustigma</name>
    <dbReference type="NCBI Taxonomy" id="1157962"/>
    <lineage>
        <taxon>Eukaryota</taxon>
        <taxon>Viridiplantae</taxon>
        <taxon>Chlorophyta</taxon>
        <taxon>core chlorophytes</taxon>
        <taxon>Chlorophyceae</taxon>
        <taxon>CS clade</taxon>
        <taxon>Chlamydomonadales</taxon>
        <taxon>Chlamydomonadaceae</taxon>
        <taxon>Chlamydomonas</taxon>
    </lineage>
</organism>
<evidence type="ECO:0000256" key="11">
    <source>
        <dbReference type="RuleBase" id="RU362004"/>
    </source>
</evidence>
<keyword evidence="7 10" id="KW-0694">RNA-binding</keyword>
<dbReference type="InterPro" id="IPR045305">
    <property type="entry name" value="RRM2_I_PABPs"/>
</dbReference>
<keyword evidence="8" id="KW-0539">Nucleus</keyword>
<dbReference type="OrthoDB" id="19742at2759"/>
<feature type="domain" description="RRM" evidence="13">
    <location>
        <begin position="116"/>
        <end position="193"/>
    </location>
</feature>
<dbReference type="InterPro" id="IPR034364">
    <property type="entry name" value="PABP_RRM1"/>
</dbReference>
<dbReference type="Gene3D" id="1.10.1900.10">
    <property type="entry name" value="c-terminal domain of poly(a) binding protein"/>
    <property type="match status" value="1"/>
</dbReference>
<dbReference type="SUPFAM" id="SSF63570">
    <property type="entry name" value="PABC (PABP) domain"/>
    <property type="match status" value="1"/>
</dbReference>
<dbReference type="FunFam" id="3.30.70.330:FF:000648">
    <property type="entry name" value="Polyadenylate-binding protein"/>
    <property type="match status" value="1"/>
</dbReference>
<dbReference type="FunFam" id="3.30.70.330:FF:000651">
    <property type="entry name" value="Poly(A) binding protein cytoplasmic 1 like"/>
    <property type="match status" value="1"/>
</dbReference>
<keyword evidence="5" id="KW-0677">Repeat</keyword>
<keyword evidence="16" id="KW-1185">Reference proteome</keyword>
<evidence type="ECO:0000313" key="15">
    <source>
        <dbReference type="EMBL" id="GAX85061.1"/>
    </source>
</evidence>
<dbReference type="PROSITE" id="PS50102">
    <property type="entry name" value="RRM"/>
    <property type="match status" value="4"/>
</dbReference>
<dbReference type="NCBIfam" id="TIGR01628">
    <property type="entry name" value="PABP-1234"/>
    <property type="match status" value="1"/>
</dbReference>
<evidence type="ECO:0000256" key="8">
    <source>
        <dbReference type="ARBA" id="ARBA00023242"/>
    </source>
</evidence>
<comment type="function">
    <text evidence="9">Binds the poly(A) tail of mRNA. Appears to be an important mediator of the multiple roles of the poly(A) tail in mRNA biogenesis, stability and translation.</text>
</comment>
<dbReference type="Gene3D" id="3.30.70.330">
    <property type="match status" value="4"/>
</dbReference>
<dbReference type="InterPro" id="IPR035979">
    <property type="entry name" value="RBD_domain_sf"/>
</dbReference>
<evidence type="ECO:0000256" key="6">
    <source>
        <dbReference type="ARBA" id="ARBA00022845"/>
    </source>
</evidence>
<name>A0A250XPQ7_9CHLO</name>
<protein>
    <recommendedName>
        <fullName evidence="11">Polyadenylate-binding protein</fullName>
        <shortName evidence="11">PABP</shortName>
    </recommendedName>
</protein>
<dbReference type="InterPro" id="IPR012677">
    <property type="entry name" value="Nucleotide-bd_a/b_plait_sf"/>
</dbReference>
<sequence length="656" mass="69619">MATVAPTAPVTDIPTPAAPVAISNSVLYVGDLDRDVAEAQLFELFTQIGPVQSVRVCRDAVTRRSLGYAYVNYNGALDPQAAARALEALNFTPLNGKPIRIMWSLRDPSSRKSGLGNIFIKNLDKSIDNKALHDTFSAFGRILSCKVGTDANGNSKGYGFVHFETEESAQLSISKVNGMMIEDKVVYVGPFQSRDDRPATKELFSNVYIKNLPNEDTNEDLAKLVGEFGEVTSAVIMKDDKGVSKCFGFVNFKDPESAAKCVETLQGKEHKSKVLYAGRAQKKSERQAEQKAKLDEKRQERIAKYQGMNLYVKNLADDVDDEALGVEFSAHGTITSARVMKDGEKGKSKGFGFVCLSSHEEAAQAVAAMHGKMLKGKPLYVALAQRKEVRKVQLEQQAAQRMMARPQGPMPPGGMGYGGPMPFMAAGPGGMAQQRPGAPGVGYFPTPYPAGGPRNMSGPRNGGPGRQGPGMGYPQQGGYGAPAGYGTMVMPGPGRGRGGPGGPGRGQGRQGNYAGPEQGVPQGFQGRAGRGQGRGGPTPARGMSRGPAAVAAPGAVPPPPPVPLVAPVDPGSQPLNTAMLAAAAPEQQKTMIGERLFPLITKLQPELAGKITGMLLEMDNQELLILLESNEALAEKVDEAIKVLKEHNAIPQGIVV</sequence>
<dbReference type="InterPro" id="IPR036053">
    <property type="entry name" value="PABP-dom"/>
</dbReference>
<evidence type="ECO:0000256" key="12">
    <source>
        <dbReference type="SAM" id="MobiDB-lite"/>
    </source>
</evidence>
<dbReference type="SUPFAM" id="SSF54928">
    <property type="entry name" value="RNA-binding domain, RBD"/>
    <property type="match status" value="2"/>
</dbReference>
<evidence type="ECO:0000256" key="2">
    <source>
        <dbReference type="ARBA" id="ARBA00004496"/>
    </source>
</evidence>
<feature type="compositionally biased region" description="Low complexity" evidence="12">
    <location>
        <begin position="537"/>
        <end position="553"/>
    </location>
</feature>
<comment type="caution">
    <text evidence="15">The sequence shown here is derived from an EMBL/GenBank/DDBJ whole genome shotgun (WGS) entry which is preliminary data.</text>
</comment>
<dbReference type="Pfam" id="PF00658">
    <property type="entry name" value="MLLE"/>
    <property type="match status" value="1"/>
</dbReference>
<dbReference type="InterPro" id="IPR006515">
    <property type="entry name" value="PABP_1234"/>
</dbReference>
<dbReference type="InterPro" id="IPR002004">
    <property type="entry name" value="PABP_HYD_C"/>
</dbReference>
<comment type="subcellular location">
    <subcellularLocation>
        <location evidence="2 11">Cytoplasm</location>
    </subcellularLocation>
    <subcellularLocation>
        <location evidence="1">Nucleus</location>
    </subcellularLocation>
</comment>
<keyword evidence="4 11" id="KW-0963">Cytoplasm</keyword>
<evidence type="ECO:0000256" key="10">
    <source>
        <dbReference type="PROSITE-ProRule" id="PRU00176"/>
    </source>
</evidence>
<feature type="compositionally biased region" description="Gly residues" evidence="12">
    <location>
        <begin position="526"/>
        <end position="536"/>
    </location>
</feature>
<evidence type="ECO:0000256" key="1">
    <source>
        <dbReference type="ARBA" id="ARBA00004123"/>
    </source>
</evidence>
<proteinExistence type="inferred from homology"/>
<evidence type="ECO:0000256" key="5">
    <source>
        <dbReference type="ARBA" id="ARBA00022737"/>
    </source>
</evidence>
<dbReference type="GO" id="GO:0003723">
    <property type="term" value="F:RNA binding"/>
    <property type="evidence" value="ECO:0007669"/>
    <property type="project" value="UniProtKB-UniRule"/>
</dbReference>
<feature type="region of interest" description="Disordered" evidence="12">
    <location>
        <begin position="449"/>
        <end position="553"/>
    </location>
</feature>
<dbReference type="CDD" id="cd12379">
    <property type="entry name" value="RRM2_I_PABPs"/>
    <property type="match status" value="1"/>
</dbReference>
<feature type="domain" description="PABC" evidence="14">
    <location>
        <begin position="572"/>
        <end position="649"/>
    </location>
</feature>
<evidence type="ECO:0000256" key="3">
    <source>
        <dbReference type="ARBA" id="ARBA00008557"/>
    </source>
</evidence>
<dbReference type="CDD" id="cd12378">
    <property type="entry name" value="RRM1_I_PABPs"/>
    <property type="match status" value="1"/>
</dbReference>
<dbReference type="EMBL" id="BEGY01000148">
    <property type="protein sequence ID" value="GAX85061.1"/>
    <property type="molecule type" value="Genomic_DNA"/>
</dbReference>
<gene>
    <name evidence="15" type="ORF">CEUSTIGMA_g12481.t1</name>
</gene>
<evidence type="ECO:0000256" key="7">
    <source>
        <dbReference type="ARBA" id="ARBA00022884"/>
    </source>
</evidence>
<evidence type="ECO:0000259" key="14">
    <source>
        <dbReference type="PROSITE" id="PS51309"/>
    </source>
</evidence>
<evidence type="ECO:0000256" key="4">
    <source>
        <dbReference type="ARBA" id="ARBA00022490"/>
    </source>
</evidence>
<reference evidence="15 16" key="1">
    <citation type="submission" date="2017-08" db="EMBL/GenBank/DDBJ databases">
        <title>Acidophilic green algal genome provides insights into adaptation to an acidic environment.</title>
        <authorList>
            <person name="Hirooka S."/>
            <person name="Hirose Y."/>
            <person name="Kanesaki Y."/>
            <person name="Higuchi S."/>
            <person name="Fujiwara T."/>
            <person name="Onuma R."/>
            <person name="Era A."/>
            <person name="Ohbayashi R."/>
            <person name="Uzuka A."/>
            <person name="Nozaki H."/>
            <person name="Yoshikawa H."/>
            <person name="Miyagishima S.Y."/>
        </authorList>
    </citation>
    <scope>NUCLEOTIDE SEQUENCE [LARGE SCALE GENOMIC DNA]</scope>
    <source>
        <strain evidence="15 16">NIES-2499</strain>
    </source>
</reference>
<dbReference type="GO" id="GO:0005634">
    <property type="term" value="C:nucleus"/>
    <property type="evidence" value="ECO:0007669"/>
    <property type="project" value="UniProtKB-SubCell"/>
</dbReference>
<dbReference type="GO" id="GO:0006417">
    <property type="term" value="P:regulation of translation"/>
    <property type="evidence" value="ECO:0007669"/>
    <property type="project" value="UniProtKB-KW"/>
</dbReference>
<dbReference type="Pfam" id="PF00076">
    <property type="entry name" value="RRM_1"/>
    <property type="match status" value="4"/>
</dbReference>
<dbReference type="PANTHER" id="PTHR24012">
    <property type="entry name" value="RNA BINDING PROTEIN"/>
    <property type="match status" value="1"/>
</dbReference>
<dbReference type="InterPro" id="IPR000504">
    <property type="entry name" value="RRM_dom"/>
</dbReference>
<dbReference type="FunFam" id="1.10.1900.10:FF:000004">
    <property type="entry name" value="Polyadenylate-binding protein"/>
    <property type="match status" value="1"/>
</dbReference>
<dbReference type="PROSITE" id="PS51309">
    <property type="entry name" value="PABC"/>
    <property type="match status" value="1"/>
</dbReference>